<sequence>MAVQEPYQDPVNQENTDLQDSYEAEETLSFCDLPIYSDASNWDDYSKEDQSLSDDNDFFEFSSEEFTASTCATTVNKDIIFCGKLIPCKDLPEPEKTHNQESITNTKRNHAKTGLLQWKSLSFNKIRSSSKYSKLPEDKDLKTLALPSSKGYVYGTSNCDFSVGKVSMLASKSKSRWYLFLFGMTRFPTEMELRDMKMRQSRMRCQSSMFRSVQCDEMIEGNEDRSRGKGLWRLLRVFGLGSGRKSQHSNAVVKASFGCIPHV</sequence>
<keyword evidence="3" id="KW-1185">Reference proteome</keyword>
<feature type="compositionally biased region" description="Polar residues" evidence="1">
    <location>
        <begin position="10"/>
        <end position="19"/>
    </location>
</feature>
<feature type="region of interest" description="Disordered" evidence="1">
    <location>
        <begin position="1"/>
        <end position="20"/>
    </location>
</feature>
<organism evidence="2 3">
    <name type="scientific">Carya illinoinensis</name>
    <name type="common">Pecan</name>
    <dbReference type="NCBI Taxonomy" id="32201"/>
    <lineage>
        <taxon>Eukaryota</taxon>
        <taxon>Viridiplantae</taxon>
        <taxon>Streptophyta</taxon>
        <taxon>Embryophyta</taxon>
        <taxon>Tracheophyta</taxon>
        <taxon>Spermatophyta</taxon>
        <taxon>Magnoliopsida</taxon>
        <taxon>eudicotyledons</taxon>
        <taxon>Gunneridae</taxon>
        <taxon>Pentapetalae</taxon>
        <taxon>rosids</taxon>
        <taxon>fabids</taxon>
        <taxon>Fagales</taxon>
        <taxon>Juglandaceae</taxon>
        <taxon>Carya</taxon>
    </lineage>
</organism>
<dbReference type="EMBL" id="CM031810">
    <property type="protein sequence ID" value="KAG6665668.1"/>
    <property type="molecule type" value="Genomic_DNA"/>
</dbReference>
<dbReference type="PANTHER" id="PTHR34130:SF5">
    <property type="entry name" value="OS08G0243800 PROTEIN"/>
    <property type="match status" value="1"/>
</dbReference>
<evidence type="ECO:0000313" key="3">
    <source>
        <dbReference type="Proteomes" id="UP000811609"/>
    </source>
</evidence>
<accession>A0A8T1RF59</accession>
<name>A0A8T1RF59_CARIL</name>
<proteinExistence type="predicted"/>
<protein>
    <submittedName>
        <fullName evidence="2">Uncharacterized protein</fullName>
    </submittedName>
</protein>
<dbReference type="PANTHER" id="PTHR34130">
    <property type="entry name" value="OS08G0243800 PROTEIN"/>
    <property type="match status" value="1"/>
</dbReference>
<comment type="caution">
    <text evidence="2">The sequence shown here is derived from an EMBL/GenBank/DDBJ whole genome shotgun (WGS) entry which is preliminary data.</text>
</comment>
<evidence type="ECO:0000256" key="1">
    <source>
        <dbReference type="SAM" id="MobiDB-lite"/>
    </source>
</evidence>
<dbReference type="Proteomes" id="UP000811609">
    <property type="component" value="Chromosome 2"/>
</dbReference>
<evidence type="ECO:0000313" key="2">
    <source>
        <dbReference type="EMBL" id="KAG6665668.1"/>
    </source>
</evidence>
<gene>
    <name evidence="2" type="ORF">CIPAW_02G176000</name>
</gene>
<reference evidence="2" key="1">
    <citation type="submission" date="2020-12" db="EMBL/GenBank/DDBJ databases">
        <title>WGS assembly of Carya illinoinensis cv. Pawnee.</title>
        <authorList>
            <person name="Platts A."/>
            <person name="Shu S."/>
            <person name="Wright S."/>
            <person name="Barry K."/>
            <person name="Edger P."/>
            <person name="Pires J.C."/>
            <person name="Schmutz J."/>
        </authorList>
    </citation>
    <scope>NUCLEOTIDE SEQUENCE</scope>
    <source>
        <tissue evidence="2">Leaf</tissue>
    </source>
</reference>
<dbReference type="AlphaFoldDB" id="A0A8T1RF59"/>